<evidence type="ECO:0000256" key="2">
    <source>
        <dbReference type="ARBA" id="ARBA00001947"/>
    </source>
</evidence>
<dbReference type="InterPro" id="IPR018982">
    <property type="entry name" value="RQC_domain"/>
</dbReference>
<dbReference type="EMBL" id="BAABLX010000001">
    <property type="protein sequence ID" value="GAA4930084.1"/>
    <property type="molecule type" value="Genomic_DNA"/>
</dbReference>
<protein>
    <recommendedName>
        <fullName evidence="16">DNA helicase RecQ</fullName>
        <ecNumber evidence="16">5.6.2.4</ecNumber>
    </recommendedName>
</protein>
<dbReference type="SUPFAM" id="SSF52540">
    <property type="entry name" value="P-loop containing nucleoside triphosphate hydrolases"/>
    <property type="match status" value="2"/>
</dbReference>
<evidence type="ECO:0000259" key="17">
    <source>
        <dbReference type="PROSITE" id="PS50967"/>
    </source>
</evidence>
<feature type="domain" description="Helicase ATP-binding" evidence="18">
    <location>
        <begin position="28"/>
        <end position="196"/>
    </location>
</feature>
<dbReference type="Pfam" id="PF00270">
    <property type="entry name" value="DEAD"/>
    <property type="match status" value="1"/>
</dbReference>
<evidence type="ECO:0000256" key="14">
    <source>
        <dbReference type="ARBA" id="ARBA00023235"/>
    </source>
</evidence>
<evidence type="ECO:0000256" key="12">
    <source>
        <dbReference type="ARBA" id="ARBA00023172"/>
    </source>
</evidence>
<dbReference type="GO" id="GO:0030894">
    <property type="term" value="C:replisome"/>
    <property type="evidence" value="ECO:0007669"/>
    <property type="project" value="TreeGrafter"/>
</dbReference>
<dbReference type="InterPro" id="IPR044876">
    <property type="entry name" value="HRDC_dom_sf"/>
</dbReference>
<dbReference type="GO" id="GO:0043590">
    <property type="term" value="C:bacterial nucleoid"/>
    <property type="evidence" value="ECO:0007669"/>
    <property type="project" value="TreeGrafter"/>
</dbReference>
<evidence type="ECO:0000256" key="9">
    <source>
        <dbReference type="ARBA" id="ARBA00022833"/>
    </source>
</evidence>
<evidence type="ECO:0000256" key="13">
    <source>
        <dbReference type="ARBA" id="ARBA00023204"/>
    </source>
</evidence>
<dbReference type="FunFam" id="3.40.50.300:FF:000156">
    <property type="entry name" value="ATP-dependent DNA helicase recQ"/>
    <property type="match status" value="1"/>
</dbReference>
<dbReference type="Pfam" id="PF00570">
    <property type="entry name" value="HRDC"/>
    <property type="match status" value="1"/>
</dbReference>
<keyword evidence="4" id="KW-0479">Metal-binding</keyword>
<dbReference type="InterPro" id="IPR027417">
    <property type="entry name" value="P-loop_NTPase"/>
</dbReference>
<comment type="cofactor">
    <cofactor evidence="1">
        <name>Mg(2+)</name>
        <dbReference type="ChEBI" id="CHEBI:18420"/>
    </cofactor>
</comment>
<dbReference type="SMART" id="SM00956">
    <property type="entry name" value="RQC"/>
    <property type="match status" value="1"/>
</dbReference>
<keyword evidence="11" id="KW-0238">DNA-binding</keyword>
<dbReference type="GO" id="GO:0006281">
    <property type="term" value="P:DNA repair"/>
    <property type="evidence" value="ECO:0007669"/>
    <property type="project" value="UniProtKB-KW"/>
</dbReference>
<organism evidence="20 21">
    <name type="scientific">Halioxenophilus aromaticivorans</name>
    <dbReference type="NCBI Taxonomy" id="1306992"/>
    <lineage>
        <taxon>Bacteria</taxon>
        <taxon>Pseudomonadati</taxon>
        <taxon>Pseudomonadota</taxon>
        <taxon>Gammaproteobacteria</taxon>
        <taxon>Alteromonadales</taxon>
        <taxon>Alteromonadaceae</taxon>
        <taxon>Halioxenophilus</taxon>
    </lineage>
</organism>
<dbReference type="GO" id="GO:0016787">
    <property type="term" value="F:hydrolase activity"/>
    <property type="evidence" value="ECO:0007669"/>
    <property type="project" value="UniProtKB-KW"/>
</dbReference>
<dbReference type="SUPFAM" id="SSF47819">
    <property type="entry name" value="HRDC-like"/>
    <property type="match status" value="1"/>
</dbReference>
<keyword evidence="10" id="KW-0067">ATP-binding</keyword>
<dbReference type="Proteomes" id="UP001409585">
    <property type="component" value="Unassembled WGS sequence"/>
</dbReference>
<name>A0AAV3TX84_9ALTE</name>
<dbReference type="InterPro" id="IPR032284">
    <property type="entry name" value="RecQ_Zn-bd"/>
</dbReference>
<evidence type="ECO:0000256" key="8">
    <source>
        <dbReference type="ARBA" id="ARBA00022806"/>
    </source>
</evidence>
<dbReference type="GO" id="GO:0003677">
    <property type="term" value="F:DNA binding"/>
    <property type="evidence" value="ECO:0007669"/>
    <property type="project" value="UniProtKB-KW"/>
</dbReference>
<dbReference type="SMART" id="SM00341">
    <property type="entry name" value="HRDC"/>
    <property type="match status" value="1"/>
</dbReference>
<keyword evidence="5" id="KW-0547">Nucleotide-binding</keyword>
<reference evidence="21" key="1">
    <citation type="journal article" date="2019" name="Int. J. Syst. Evol. Microbiol.">
        <title>The Global Catalogue of Microorganisms (GCM) 10K type strain sequencing project: providing services to taxonomists for standard genome sequencing and annotation.</title>
        <authorList>
            <consortium name="The Broad Institute Genomics Platform"/>
            <consortium name="The Broad Institute Genome Sequencing Center for Infectious Disease"/>
            <person name="Wu L."/>
            <person name="Ma J."/>
        </authorList>
    </citation>
    <scope>NUCLEOTIDE SEQUENCE [LARGE SCALE GENOMIC DNA]</scope>
    <source>
        <strain evidence="21">JCM 19134</strain>
    </source>
</reference>
<evidence type="ECO:0000313" key="21">
    <source>
        <dbReference type="Proteomes" id="UP001409585"/>
    </source>
</evidence>
<dbReference type="CDD" id="cd17920">
    <property type="entry name" value="DEXHc_RecQ"/>
    <property type="match status" value="1"/>
</dbReference>
<dbReference type="NCBIfam" id="TIGR01389">
    <property type="entry name" value="recQ"/>
    <property type="match status" value="1"/>
</dbReference>
<dbReference type="GO" id="GO:0009378">
    <property type="term" value="F:four-way junction helicase activity"/>
    <property type="evidence" value="ECO:0007669"/>
    <property type="project" value="TreeGrafter"/>
</dbReference>
<dbReference type="Gene3D" id="1.10.150.80">
    <property type="entry name" value="HRDC domain"/>
    <property type="match status" value="1"/>
</dbReference>
<dbReference type="InterPro" id="IPR010997">
    <property type="entry name" value="HRDC-like_sf"/>
</dbReference>
<dbReference type="Pfam" id="PF00271">
    <property type="entry name" value="Helicase_C"/>
    <property type="match status" value="1"/>
</dbReference>
<evidence type="ECO:0000313" key="20">
    <source>
        <dbReference type="EMBL" id="GAA4930084.1"/>
    </source>
</evidence>
<evidence type="ECO:0000256" key="11">
    <source>
        <dbReference type="ARBA" id="ARBA00023125"/>
    </source>
</evidence>
<keyword evidence="12" id="KW-0233">DNA recombination</keyword>
<dbReference type="GO" id="GO:0006310">
    <property type="term" value="P:DNA recombination"/>
    <property type="evidence" value="ECO:0007669"/>
    <property type="project" value="UniProtKB-UniRule"/>
</dbReference>
<dbReference type="NCBIfam" id="TIGR00614">
    <property type="entry name" value="recQ_fam"/>
    <property type="match status" value="1"/>
</dbReference>
<dbReference type="GO" id="GO:0006260">
    <property type="term" value="P:DNA replication"/>
    <property type="evidence" value="ECO:0007669"/>
    <property type="project" value="InterPro"/>
</dbReference>
<dbReference type="InterPro" id="IPR001650">
    <property type="entry name" value="Helicase_C-like"/>
</dbReference>
<comment type="cofactor">
    <cofactor evidence="2">
        <name>Zn(2+)</name>
        <dbReference type="ChEBI" id="CHEBI:29105"/>
    </cofactor>
</comment>
<keyword evidence="6" id="KW-0227">DNA damage</keyword>
<keyword evidence="7" id="KW-0378">Hydrolase</keyword>
<dbReference type="GO" id="GO:0005737">
    <property type="term" value="C:cytoplasm"/>
    <property type="evidence" value="ECO:0007669"/>
    <property type="project" value="TreeGrafter"/>
</dbReference>
<dbReference type="SMART" id="SM00487">
    <property type="entry name" value="DEXDc"/>
    <property type="match status" value="1"/>
</dbReference>
<dbReference type="InterPro" id="IPR036388">
    <property type="entry name" value="WH-like_DNA-bd_sf"/>
</dbReference>
<dbReference type="FunFam" id="3.40.50.300:FF:000296">
    <property type="entry name" value="ATP-dependent DNA helicase RecQ"/>
    <property type="match status" value="1"/>
</dbReference>
<evidence type="ECO:0000256" key="1">
    <source>
        <dbReference type="ARBA" id="ARBA00001946"/>
    </source>
</evidence>
<evidence type="ECO:0000256" key="15">
    <source>
        <dbReference type="ARBA" id="ARBA00034617"/>
    </source>
</evidence>
<dbReference type="FunFam" id="1.10.10.10:FF:000175">
    <property type="entry name" value="ATP-dependent DNA helicase RecQ"/>
    <property type="match status" value="1"/>
</dbReference>
<dbReference type="GO" id="GO:0009432">
    <property type="term" value="P:SOS response"/>
    <property type="evidence" value="ECO:0007669"/>
    <property type="project" value="UniProtKB-UniRule"/>
</dbReference>
<proteinExistence type="inferred from homology"/>
<dbReference type="InterPro" id="IPR002121">
    <property type="entry name" value="HRDC_dom"/>
</dbReference>
<dbReference type="Pfam" id="PF16124">
    <property type="entry name" value="RecQ_Zn_bind"/>
    <property type="match status" value="1"/>
</dbReference>
<dbReference type="Pfam" id="PF09382">
    <property type="entry name" value="RQC"/>
    <property type="match status" value="1"/>
</dbReference>
<keyword evidence="21" id="KW-1185">Reference proteome</keyword>
<dbReference type="InterPro" id="IPR004589">
    <property type="entry name" value="DNA_helicase_ATP-dep_RecQ"/>
</dbReference>
<dbReference type="GO" id="GO:0005524">
    <property type="term" value="F:ATP binding"/>
    <property type="evidence" value="ECO:0007669"/>
    <property type="project" value="UniProtKB-KW"/>
</dbReference>
<dbReference type="PROSITE" id="PS51192">
    <property type="entry name" value="HELICASE_ATP_BIND_1"/>
    <property type="match status" value="1"/>
</dbReference>
<evidence type="ECO:0000259" key="19">
    <source>
        <dbReference type="PROSITE" id="PS51194"/>
    </source>
</evidence>
<keyword evidence="9" id="KW-0862">Zinc</keyword>
<comment type="similarity">
    <text evidence="3">Belongs to the helicase family. RecQ subfamily.</text>
</comment>
<gene>
    <name evidence="20" type="primary">recQ</name>
    <name evidence="20" type="ORF">GCM10025791_02350</name>
</gene>
<dbReference type="AlphaFoldDB" id="A0AAV3TX84"/>
<dbReference type="Gene3D" id="1.10.10.10">
    <property type="entry name" value="Winged helix-like DNA-binding domain superfamily/Winged helix DNA-binding domain"/>
    <property type="match status" value="1"/>
</dbReference>
<keyword evidence="13" id="KW-0234">DNA repair</keyword>
<keyword evidence="14" id="KW-0413">Isomerase</keyword>
<evidence type="ECO:0000256" key="10">
    <source>
        <dbReference type="ARBA" id="ARBA00022840"/>
    </source>
</evidence>
<dbReference type="PROSITE" id="PS51194">
    <property type="entry name" value="HELICASE_CTER"/>
    <property type="match status" value="1"/>
</dbReference>
<dbReference type="InterPro" id="IPR014001">
    <property type="entry name" value="Helicase_ATP-bd"/>
</dbReference>
<comment type="catalytic activity">
    <reaction evidence="15">
        <text>Couples ATP hydrolysis with the unwinding of duplex DNA by translocating in the 3'-5' direction.</text>
        <dbReference type="EC" id="5.6.2.4"/>
    </reaction>
</comment>
<keyword evidence="8 20" id="KW-0347">Helicase</keyword>
<evidence type="ECO:0000256" key="16">
    <source>
        <dbReference type="NCBIfam" id="TIGR01389"/>
    </source>
</evidence>
<dbReference type="PROSITE" id="PS50967">
    <property type="entry name" value="HRDC"/>
    <property type="match status" value="1"/>
</dbReference>
<evidence type="ECO:0000256" key="6">
    <source>
        <dbReference type="ARBA" id="ARBA00022763"/>
    </source>
</evidence>
<evidence type="ECO:0000256" key="4">
    <source>
        <dbReference type="ARBA" id="ARBA00022723"/>
    </source>
</evidence>
<feature type="domain" description="Helicase C-terminal" evidence="19">
    <location>
        <begin position="217"/>
        <end position="363"/>
    </location>
</feature>
<evidence type="ECO:0000256" key="3">
    <source>
        <dbReference type="ARBA" id="ARBA00005446"/>
    </source>
</evidence>
<evidence type="ECO:0000256" key="7">
    <source>
        <dbReference type="ARBA" id="ARBA00022801"/>
    </source>
</evidence>
<dbReference type="RefSeq" id="WP_345415767.1">
    <property type="nucleotide sequence ID" value="NZ_AP031496.1"/>
</dbReference>
<evidence type="ECO:0000256" key="5">
    <source>
        <dbReference type="ARBA" id="ARBA00022741"/>
    </source>
</evidence>
<dbReference type="InterPro" id="IPR011545">
    <property type="entry name" value="DEAD/DEAH_box_helicase_dom"/>
</dbReference>
<dbReference type="PANTHER" id="PTHR13710">
    <property type="entry name" value="DNA HELICASE RECQ FAMILY MEMBER"/>
    <property type="match status" value="1"/>
</dbReference>
<comment type="caution">
    <text evidence="20">The sequence shown here is derived from an EMBL/GenBank/DDBJ whole genome shotgun (WGS) entry which is preliminary data.</text>
</comment>
<dbReference type="CDD" id="cd18794">
    <property type="entry name" value="SF2_C_RecQ"/>
    <property type="match status" value="1"/>
</dbReference>
<dbReference type="GO" id="GO:0046872">
    <property type="term" value="F:metal ion binding"/>
    <property type="evidence" value="ECO:0007669"/>
    <property type="project" value="UniProtKB-KW"/>
</dbReference>
<sequence>MIHSSTAQEALQTTFGYAHFRGNQEAIINSVLSGQDTLVIMPTGGGKSICYQLPALLQDGLTLVVSPLIALMEDQVLALKQLGIEAEYLNSTLDPEQKYSLFQAVNSGRTKILYLAPERLMQPTTLSWLAQLPVDLIAIDEAHCVCQWGHDFRVDYLQLGSLAEHFPNTPRIALTATATPQTQEEIVANLNLHEPKHFVASFDRPNIHYSVQPRKNGRQQLLSFLSGRRDESGVVYCLSRKRVEETADYLQKQGFNALPYHAGLAKHTRSDHLLRFLREDGVIMVATIAFGMGIDKPDVRFVCHLDLPKSTEAYYQETGRAGRDGEPAEAWMVYGLNDVVQLQQMVDDSGLNEERKMHERSKLNALLGWCEVTDCRRRSLLAYFGEEMNEACGNCDTCATTPPKWDATTAAQKLLSCILRTGQRFGSTYIIDVLLGKSNQRIIDNGHEQLSTHGIGKDLSVTQWRSVLRQLIVRNFVFVDTANYGALRVAQNAKPLLKSEQQLFLRKDLEEKRAPRREKFTQSNVSPSDAALWEKLRQCRTELAKEHELPAYQVFHDAALMEMMELKPTSEHEMLQISGVGQAKFDRYGERFLAVIKQHCE</sequence>
<dbReference type="InterPro" id="IPR006293">
    <property type="entry name" value="DNA_helicase_ATP-dep_RecQ_bac"/>
</dbReference>
<feature type="domain" description="HRDC" evidence="17">
    <location>
        <begin position="526"/>
        <end position="601"/>
    </location>
</feature>
<dbReference type="EC" id="5.6.2.4" evidence="16"/>
<dbReference type="PANTHER" id="PTHR13710:SF105">
    <property type="entry name" value="ATP-DEPENDENT DNA HELICASE Q1"/>
    <property type="match status" value="1"/>
</dbReference>
<dbReference type="SMART" id="SM00490">
    <property type="entry name" value="HELICc"/>
    <property type="match status" value="1"/>
</dbReference>
<accession>A0AAV3TX84</accession>
<dbReference type="GO" id="GO:0043138">
    <property type="term" value="F:3'-5' DNA helicase activity"/>
    <property type="evidence" value="ECO:0007669"/>
    <property type="project" value="UniProtKB-EC"/>
</dbReference>
<evidence type="ECO:0000259" key="18">
    <source>
        <dbReference type="PROSITE" id="PS51192"/>
    </source>
</evidence>
<dbReference type="Gene3D" id="3.40.50.300">
    <property type="entry name" value="P-loop containing nucleotide triphosphate hydrolases"/>
    <property type="match status" value="2"/>
</dbReference>